<dbReference type="InterPro" id="IPR051082">
    <property type="entry name" value="Pentapeptide-BTB/POZ_domain"/>
</dbReference>
<dbReference type="RefSeq" id="WP_332863143.1">
    <property type="nucleotide sequence ID" value="NZ_JBAFSM010000001.1"/>
</dbReference>
<dbReference type="EMBL" id="JBAFSM010000001">
    <property type="protein sequence ID" value="MEG3435697.1"/>
    <property type="molecule type" value="Genomic_DNA"/>
</dbReference>
<dbReference type="PANTHER" id="PTHR14136:SF17">
    <property type="entry name" value="BTB_POZ DOMAIN-CONTAINING PROTEIN KCTD9"/>
    <property type="match status" value="1"/>
</dbReference>
<protein>
    <submittedName>
        <fullName evidence="2">Pentapeptide repeat-containing protein</fullName>
    </submittedName>
</protein>
<feature type="compositionally biased region" description="Basic and acidic residues" evidence="1">
    <location>
        <begin position="22"/>
        <end position="43"/>
    </location>
</feature>
<dbReference type="PANTHER" id="PTHR14136">
    <property type="entry name" value="BTB_POZ DOMAIN-CONTAINING PROTEIN KCTD9"/>
    <property type="match status" value="1"/>
</dbReference>
<evidence type="ECO:0000313" key="3">
    <source>
        <dbReference type="Proteomes" id="UP001328733"/>
    </source>
</evidence>
<sequence>MLPLKKLFNQREQQPPSSETDPSIKSRGDVGKKDPYQESKEDIRKKKWEEKVRVRAYEIWEKRGQKGSSEENWDIAIKEIKRERLTQFISDFGKWTGFGEKKLWDFIQLLIVPIILGLATWGLSEFGKQRERDLAQDKARQDTLITYLDQMSKLLSDGLRKAKTDDNKFIIGQAKTVIALRSLDTDRQSLVFQFLQASKLDSLNNDRGILYEARLERIDLGEANIEGANLKRAHLEGATLKGANLFGADLLGARLEGAHLERANLERTHLERAHLEGANLAGANLEGSNLVGANLEGANLEGANLNLEKVKSLTLAQVKSACDWEDAIYTEANWSQNQGIWVAKNSTANQQIIEKLKQDKASDPKTPVNCRY</sequence>
<dbReference type="AlphaFoldDB" id="A0AAW9QNT0"/>
<feature type="region of interest" description="Disordered" evidence="1">
    <location>
        <begin position="1"/>
        <end position="43"/>
    </location>
</feature>
<dbReference type="Pfam" id="PF11154">
    <property type="entry name" value="DUF2934"/>
    <property type="match status" value="1"/>
</dbReference>
<proteinExistence type="predicted"/>
<organism evidence="2 3">
    <name type="scientific">Pannus brasiliensis CCIBt3594</name>
    <dbReference type="NCBI Taxonomy" id="1427578"/>
    <lineage>
        <taxon>Bacteria</taxon>
        <taxon>Bacillati</taxon>
        <taxon>Cyanobacteriota</taxon>
        <taxon>Cyanophyceae</taxon>
        <taxon>Oscillatoriophycideae</taxon>
        <taxon>Chroococcales</taxon>
        <taxon>Microcystaceae</taxon>
        <taxon>Pannus</taxon>
    </lineage>
</organism>
<keyword evidence="3" id="KW-1185">Reference proteome</keyword>
<feature type="compositionally biased region" description="Polar residues" evidence="1">
    <location>
        <begin position="10"/>
        <end position="21"/>
    </location>
</feature>
<evidence type="ECO:0000256" key="1">
    <source>
        <dbReference type="SAM" id="MobiDB-lite"/>
    </source>
</evidence>
<reference evidence="2 3" key="1">
    <citation type="submission" date="2024-01" db="EMBL/GenBank/DDBJ databases">
        <title>Genomic insights into the taxonomy and metabolism of the cyanobacterium Pannus brasiliensis CCIBt3594.</title>
        <authorList>
            <person name="Machado M."/>
            <person name="Botero N.B."/>
            <person name="Andreote A.P.D."/>
            <person name="Feitosa A.M.T."/>
            <person name="Popin R."/>
            <person name="Sivonen K."/>
            <person name="Fiore M.F."/>
        </authorList>
    </citation>
    <scope>NUCLEOTIDE SEQUENCE [LARGE SCALE GENOMIC DNA]</scope>
    <source>
        <strain evidence="2 3">CCIBt3594</strain>
    </source>
</reference>
<dbReference type="Pfam" id="PF00805">
    <property type="entry name" value="Pentapeptide"/>
    <property type="match status" value="2"/>
</dbReference>
<evidence type="ECO:0000313" key="2">
    <source>
        <dbReference type="EMBL" id="MEG3435697.1"/>
    </source>
</evidence>
<accession>A0AAW9QNT0</accession>
<gene>
    <name evidence="2" type="ORF">V0288_01070</name>
</gene>
<dbReference type="InterPro" id="IPR001646">
    <property type="entry name" value="5peptide_repeat"/>
</dbReference>
<comment type="caution">
    <text evidence="2">The sequence shown here is derived from an EMBL/GenBank/DDBJ whole genome shotgun (WGS) entry which is preliminary data.</text>
</comment>
<dbReference type="Gene3D" id="2.160.20.80">
    <property type="entry name" value="E3 ubiquitin-protein ligase SopA"/>
    <property type="match status" value="1"/>
</dbReference>
<dbReference type="InterPro" id="IPR021327">
    <property type="entry name" value="DUF2934"/>
</dbReference>
<dbReference type="SUPFAM" id="SSF141571">
    <property type="entry name" value="Pentapeptide repeat-like"/>
    <property type="match status" value="1"/>
</dbReference>
<dbReference type="Proteomes" id="UP001328733">
    <property type="component" value="Unassembled WGS sequence"/>
</dbReference>
<name>A0AAW9QNT0_9CHRO</name>